<feature type="transmembrane region" description="Helical" evidence="13">
    <location>
        <begin position="388"/>
        <end position="406"/>
    </location>
</feature>
<feature type="transmembrane region" description="Helical" evidence="13">
    <location>
        <begin position="268"/>
        <end position="298"/>
    </location>
</feature>
<evidence type="ECO:0000256" key="1">
    <source>
        <dbReference type="ARBA" id="ARBA00004651"/>
    </source>
</evidence>
<evidence type="ECO:0000313" key="14">
    <source>
        <dbReference type="EMBL" id="QOR94220.1"/>
    </source>
</evidence>
<keyword evidence="15" id="KW-1185">Reference proteome</keyword>
<dbReference type="RefSeq" id="WP_193436021.1">
    <property type="nucleotide sequence ID" value="NZ_CP063144.1"/>
</dbReference>
<feature type="transmembrane region" description="Helical" evidence="13">
    <location>
        <begin position="44"/>
        <end position="67"/>
    </location>
</feature>
<dbReference type="InterPro" id="IPR050277">
    <property type="entry name" value="Sodium:Solute_Symporter"/>
</dbReference>
<feature type="transmembrane region" description="Helical" evidence="13">
    <location>
        <begin position="318"/>
        <end position="339"/>
    </location>
</feature>
<sequence>MNSIHLIALLIYFAVGTLIAYVSRRMGVKSASDYYVAGGRMGALLAAGTYAATTYSAFMMVGLVGLTYQTGVGALGFELVYLVSTVTILSTLGFKIWKLARTRKWISPSQMIGDLYGSKTLAVTVAFLYLFAMIPYTVAQIQGLGVIFQVSGLEYVHGVMLGAAIILLWIVLAGIWSVASTDLYQGILMLAGGLVFLSWTASTLSQAADISEVFETLGDQGFLGLTSFWSMQVFLAYTIPWVFFAVTNPQVVSRFYVHRDVNAYKKSVALFSAYGFIYTFIAISIGLFARMLAIGGLIPEDLPRDSVTPSLLKLMTPASSAIVSVSIMAAAISTANSIVLSVSSSVFKDILNREEKSLRAAFIINLLLTLTASGLAILRLGYIVDLSVLTSVLLLPLAPITLLGIWRQGKLFTASRIAAVAAIVTGAGIGVYGFIAYGAAKTFTMSYLHLPISAWVLLSSTIILVLGSMVDELRRKSEK</sequence>
<dbReference type="KEGG" id="tcs:IMZ38_06255"/>
<proteinExistence type="inferred from homology"/>
<gene>
    <name evidence="14" type="ORF">IMZ38_06255</name>
</gene>
<feature type="transmembrane region" description="Helical" evidence="13">
    <location>
        <begin position="360"/>
        <end position="382"/>
    </location>
</feature>
<dbReference type="GO" id="GO:0015293">
    <property type="term" value="F:symporter activity"/>
    <property type="evidence" value="ECO:0007669"/>
    <property type="project" value="UniProtKB-KW"/>
</dbReference>
<evidence type="ECO:0000256" key="8">
    <source>
        <dbReference type="ARBA" id="ARBA00023053"/>
    </source>
</evidence>
<dbReference type="PANTHER" id="PTHR48086:SF3">
    <property type="entry name" value="SODIUM_PROLINE SYMPORTER"/>
    <property type="match status" value="1"/>
</dbReference>
<feature type="transmembrane region" description="Helical" evidence="13">
    <location>
        <begin position="452"/>
        <end position="470"/>
    </location>
</feature>
<name>A0A7M1UPQ6_9CREN</name>
<evidence type="ECO:0000256" key="6">
    <source>
        <dbReference type="ARBA" id="ARBA00022847"/>
    </source>
</evidence>
<evidence type="ECO:0000256" key="12">
    <source>
        <dbReference type="RuleBase" id="RU362091"/>
    </source>
</evidence>
<comment type="similarity">
    <text evidence="2 12">Belongs to the sodium:solute symporter (SSF) (TC 2.A.21) family.</text>
</comment>
<evidence type="ECO:0000256" key="9">
    <source>
        <dbReference type="ARBA" id="ARBA00023065"/>
    </source>
</evidence>
<dbReference type="Gene3D" id="1.20.1730.10">
    <property type="entry name" value="Sodium/glucose cotransporter"/>
    <property type="match status" value="1"/>
</dbReference>
<dbReference type="AlphaFoldDB" id="A0A7M1UPQ6"/>
<keyword evidence="6" id="KW-0769">Symport</keyword>
<evidence type="ECO:0000256" key="5">
    <source>
        <dbReference type="ARBA" id="ARBA00022692"/>
    </source>
</evidence>
<evidence type="ECO:0000256" key="4">
    <source>
        <dbReference type="ARBA" id="ARBA00022475"/>
    </source>
</evidence>
<evidence type="ECO:0000256" key="10">
    <source>
        <dbReference type="ARBA" id="ARBA00023136"/>
    </source>
</evidence>
<dbReference type="Pfam" id="PF00474">
    <property type="entry name" value="SSF"/>
    <property type="match status" value="1"/>
</dbReference>
<evidence type="ECO:0000256" key="7">
    <source>
        <dbReference type="ARBA" id="ARBA00022989"/>
    </source>
</evidence>
<dbReference type="GO" id="GO:0005886">
    <property type="term" value="C:plasma membrane"/>
    <property type="evidence" value="ECO:0007669"/>
    <property type="project" value="UniProtKB-SubCell"/>
</dbReference>
<evidence type="ECO:0000256" key="11">
    <source>
        <dbReference type="ARBA" id="ARBA00023201"/>
    </source>
</evidence>
<keyword evidence="9" id="KW-0406">Ion transport</keyword>
<keyword evidence="5 13" id="KW-0812">Transmembrane</keyword>
<evidence type="ECO:0000313" key="15">
    <source>
        <dbReference type="Proteomes" id="UP000593766"/>
    </source>
</evidence>
<dbReference type="CDD" id="cd10322">
    <property type="entry name" value="SLC5sbd"/>
    <property type="match status" value="1"/>
</dbReference>
<feature type="transmembrane region" description="Helical" evidence="13">
    <location>
        <begin position="6"/>
        <end position="23"/>
    </location>
</feature>
<keyword evidence="10 13" id="KW-0472">Membrane</keyword>
<dbReference type="OrthoDB" id="19182at2157"/>
<feature type="transmembrane region" description="Helical" evidence="13">
    <location>
        <begin position="186"/>
        <end position="208"/>
    </location>
</feature>
<feature type="transmembrane region" description="Helical" evidence="13">
    <location>
        <begin position="121"/>
        <end position="139"/>
    </location>
</feature>
<dbReference type="InterPro" id="IPR001734">
    <property type="entry name" value="Na/solute_symporter"/>
</dbReference>
<comment type="subcellular location">
    <subcellularLocation>
        <location evidence="1">Cell membrane</location>
        <topology evidence="1">Multi-pass membrane protein</topology>
    </subcellularLocation>
</comment>
<dbReference type="Proteomes" id="UP000593766">
    <property type="component" value="Chromosome"/>
</dbReference>
<reference evidence="14 15" key="1">
    <citation type="submission" date="2020-10" db="EMBL/GenBank/DDBJ databases">
        <title>Complete genome sequence of Thermosphaera aggregans strain 3507.</title>
        <authorList>
            <person name="Zayulina K.S."/>
            <person name="Elcheninov A.G."/>
            <person name="Toshchakov S.V."/>
            <person name="Kublanov I.V."/>
            <person name="Kochetkova T.V."/>
        </authorList>
    </citation>
    <scope>NUCLEOTIDE SEQUENCE [LARGE SCALE GENOMIC DNA]</scope>
    <source>
        <strain evidence="14 15">3507</strain>
    </source>
</reference>
<evidence type="ECO:0000256" key="13">
    <source>
        <dbReference type="SAM" id="Phobius"/>
    </source>
</evidence>
<dbReference type="PANTHER" id="PTHR48086">
    <property type="entry name" value="SODIUM/PROLINE SYMPORTER-RELATED"/>
    <property type="match status" value="1"/>
</dbReference>
<feature type="transmembrane region" description="Helical" evidence="13">
    <location>
        <begin position="159"/>
        <end position="179"/>
    </location>
</feature>
<dbReference type="PROSITE" id="PS50283">
    <property type="entry name" value="NA_SOLUT_SYMP_3"/>
    <property type="match status" value="1"/>
</dbReference>
<protein>
    <submittedName>
        <fullName evidence="14">Sodium:solute symporter family protein</fullName>
    </submittedName>
</protein>
<dbReference type="InterPro" id="IPR038377">
    <property type="entry name" value="Na/Glc_symporter_sf"/>
</dbReference>
<dbReference type="GeneID" id="59455003"/>
<feature type="transmembrane region" description="Helical" evidence="13">
    <location>
        <begin position="79"/>
        <end position="100"/>
    </location>
</feature>
<keyword evidence="3" id="KW-0813">Transport</keyword>
<keyword evidence="8" id="KW-0915">Sodium</keyword>
<feature type="transmembrane region" description="Helical" evidence="13">
    <location>
        <begin position="228"/>
        <end position="247"/>
    </location>
</feature>
<feature type="transmembrane region" description="Helical" evidence="13">
    <location>
        <begin position="418"/>
        <end position="440"/>
    </location>
</feature>
<dbReference type="EMBL" id="CP063144">
    <property type="protein sequence ID" value="QOR94220.1"/>
    <property type="molecule type" value="Genomic_DNA"/>
</dbReference>
<evidence type="ECO:0000256" key="3">
    <source>
        <dbReference type="ARBA" id="ARBA00022448"/>
    </source>
</evidence>
<organism evidence="14 15">
    <name type="scientific">Thermosphaera chiliense</name>
    <dbReference type="NCBI Taxonomy" id="3402707"/>
    <lineage>
        <taxon>Archaea</taxon>
        <taxon>Thermoproteota</taxon>
        <taxon>Thermoprotei</taxon>
        <taxon>Desulfurococcales</taxon>
        <taxon>Desulfurococcaceae</taxon>
        <taxon>Thermosphaera</taxon>
    </lineage>
</organism>
<keyword evidence="7 13" id="KW-1133">Transmembrane helix</keyword>
<accession>A0A7M1UPQ6</accession>
<evidence type="ECO:0000256" key="2">
    <source>
        <dbReference type="ARBA" id="ARBA00006434"/>
    </source>
</evidence>
<keyword evidence="11" id="KW-0739">Sodium transport</keyword>
<keyword evidence="4" id="KW-1003">Cell membrane</keyword>
<dbReference type="GO" id="GO:0006814">
    <property type="term" value="P:sodium ion transport"/>
    <property type="evidence" value="ECO:0007669"/>
    <property type="project" value="UniProtKB-KW"/>
</dbReference>